<evidence type="ECO:0000256" key="10">
    <source>
        <dbReference type="ARBA" id="ARBA00063658"/>
    </source>
</evidence>
<dbReference type="InterPro" id="IPR047641">
    <property type="entry name" value="ABC_transpr_MalK/UgpC-like"/>
</dbReference>
<evidence type="ECO:0000256" key="12">
    <source>
        <dbReference type="ARBA" id="ARBA00080647"/>
    </source>
</evidence>
<dbReference type="GO" id="GO:0140359">
    <property type="term" value="F:ABC-type transporter activity"/>
    <property type="evidence" value="ECO:0007669"/>
    <property type="project" value="UniProtKB-ARBA"/>
</dbReference>
<keyword evidence="4" id="KW-0547">Nucleotide-binding</keyword>
<dbReference type="KEGG" id="cut:CUTER_02805"/>
<dbReference type="InterPro" id="IPR012340">
    <property type="entry name" value="NA-bd_OB-fold"/>
</dbReference>
<organism evidence="15 16">
    <name type="scientific">Corynebacterium uterequi</name>
    <dbReference type="NCBI Taxonomy" id="1072256"/>
    <lineage>
        <taxon>Bacteria</taxon>
        <taxon>Bacillati</taxon>
        <taxon>Actinomycetota</taxon>
        <taxon>Actinomycetes</taxon>
        <taxon>Mycobacteriales</taxon>
        <taxon>Corynebacteriaceae</taxon>
        <taxon>Corynebacterium</taxon>
    </lineage>
</organism>
<dbReference type="InterPro" id="IPR013611">
    <property type="entry name" value="Transp-assoc_OB_typ2"/>
</dbReference>
<evidence type="ECO:0000256" key="11">
    <source>
        <dbReference type="ARBA" id="ARBA00072105"/>
    </source>
</evidence>
<keyword evidence="7" id="KW-0472">Membrane</keyword>
<proteinExistence type="predicted"/>
<dbReference type="PANTHER" id="PTHR43875:SF15">
    <property type="entry name" value="TREHALOSE IMPORT ATP-BINDING PROTEIN SUGC"/>
    <property type="match status" value="1"/>
</dbReference>
<dbReference type="InterPro" id="IPR017871">
    <property type="entry name" value="ABC_transporter-like_CS"/>
</dbReference>
<dbReference type="Gene3D" id="3.40.50.300">
    <property type="entry name" value="P-loop containing nucleotide triphosphate hydrolases"/>
    <property type="match status" value="1"/>
</dbReference>
<dbReference type="STRING" id="1072256.CUTER_02805"/>
<sequence>MTSIRVESVAKTFYDAKKKTANDVLKEMSFNVESGEFVAILGPSGCGKSTLLRLIAGLEGSTKGSIIIGDKDVTAVPAAERELAMVFQNYALFPHLTVRENIQFGLKARKVDPAVRDKRTDEISRLVELDTLLDRKPAALSGGQRQRVALARALVSGHNLVLMDEPLSNLDARLRAEMRRELRRIQQEMNLTVLYVTHDQVEAMTMADRVMLLRQGYVEQYAQPETLYNWPSSTAVARFIGSPPMNILNVADGEDYAFPAPANAPSTGLKLGVRPETIRLAPGDGLIAFASATVMHQEMLGADRLFFVELDNVERSAWTIRAEPSVQAATGSTITLYTRPETVRWFDADERALLAPETV</sequence>
<dbReference type="OrthoDB" id="9802264at2"/>
<keyword evidence="5 15" id="KW-0067">ATP-binding</keyword>
<dbReference type="GO" id="GO:0005524">
    <property type="term" value="F:ATP binding"/>
    <property type="evidence" value="ECO:0007669"/>
    <property type="project" value="UniProtKB-KW"/>
</dbReference>
<comment type="catalytic activity">
    <reaction evidence="8">
        <text>alpha,alpha-trehalose(out) + ATP + H2O = alpha,alpha-trehalose(in) + ADP + phosphate + H(+)</text>
        <dbReference type="Rhea" id="RHEA:75203"/>
        <dbReference type="ChEBI" id="CHEBI:15377"/>
        <dbReference type="ChEBI" id="CHEBI:15378"/>
        <dbReference type="ChEBI" id="CHEBI:16551"/>
        <dbReference type="ChEBI" id="CHEBI:30616"/>
        <dbReference type="ChEBI" id="CHEBI:43474"/>
        <dbReference type="ChEBI" id="CHEBI:456216"/>
    </reaction>
</comment>
<evidence type="ECO:0000256" key="13">
    <source>
        <dbReference type="ARBA" id="ARBA00082626"/>
    </source>
</evidence>
<dbReference type="EMBL" id="CP011546">
    <property type="protein sequence ID" value="AKK10575.1"/>
    <property type="molecule type" value="Genomic_DNA"/>
</dbReference>
<evidence type="ECO:0000256" key="2">
    <source>
        <dbReference type="ARBA" id="ARBA00022448"/>
    </source>
</evidence>
<evidence type="ECO:0000256" key="9">
    <source>
        <dbReference type="ARBA" id="ARBA00056091"/>
    </source>
</evidence>
<dbReference type="GO" id="GO:0016887">
    <property type="term" value="F:ATP hydrolysis activity"/>
    <property type="evidence" value="ECO:0007669"/>
    <property type="project" value="InterPro"/>
</dbReference>
<reference evidence="16" key="2">
    <citation type="submission" date="2015-05" db="EMBL/GenBank/DDBJ databases">
        <title>Complete genome sequence of Corynebacterium uterequi DSM 45634, isolated from the uterus of a maiden mare.</title>
        <authorList>
            <person name="Ruckert C."/>
            <person name="Albersmeier A."/>
            <person name="Winkler A."/>
            <person name="Tauch A."/>
        </authorList>
    </citation>
    <scope>NUCLEOTIDE SEQUENCE [LARGE SCALE GENOMIC DNA]</scope>
    <source>
        <strain evidence="16">DSM 45634</strain>
    </source>
</reference>
<evidence type="ECO:0000256" key="5">
    <source>
        <dbReference type="ARBA" id="ARBA00022840"/>
    </source>
</evidence>
<evidence type="ECO:0000259" key="14">
    <source>
        <dbReference type="PROSITE" id="PS50893"/>
    </source>
</evidence>
<evidence type="ECO:0000256" key="6">
    <source>
        <dbReference type="ARBA" id="ARBA00022967"/>
    </source>
</evidence>
<accession>A0A0G3HCX9</accession>
<feature type="domain" description="ABC transporter" evidence="14">
    <location>
        <begin position="4"/>
        <end position="240"/>
    </location>
</feature>
<dbReference type="PROSITE" id="PS00211">
    <property type="entry name" value="ABC_TRANSPORTER_1"/>
    <property type="match status" value="1"/>
</dbReference>
<dbReference type="Proteomes" id="UP000035548">
    <property type="component" value="Chromosome"/>
</dbReference>
<evidence type="ECO:0000256" key="8">
    <source>
        <dbReference type="ARBA" id="ARBA00050305"/>
    </source>
</evidence>
<dbReference type="SMART" id="SM00382">
    <property type="entry name" value="AAA"/>
    <property type="match status" value="1"/>
</dbReference>
<evidence type="ECO:0000313" key="16">
    <source>
        <dbReference type="Proteomes" id="UP000035548"/>
    </source>
</evidence>
<dbReference type="SUPFAM" id="SSF52540">
    <property type="entry name" value="P-loop containing nucleoside triphosphate hydrolases"/>
    <property type="match status" value="1"/>
</dbReference>
<comment type="subunit">
    <text evidence="10">Monomer. Homodimerizes in the presence of ATP. The complex is composed of two ATP-binding proteins (SugC), two transmembrane proteins (SugA and SugB) and a solute-binding protein (LpqY).</text>
</comment>
<dbReference type="PANTHER" id="PTHR43875">
    <property type="entry name" value="MALTODEXTRIN IMPORT ATP-BINDING PROTEIN MSMX"/>
    <property type="match status" value="1"/>
</dbReference>
<dbReference type="GO" id="GO:0055052">
    <property type="term" value="C:ATP-binding cassette (ABC) transporter complex, substrate-binding subunit-containing"/>
    <property type="evidence" value="ECO:0007669"/>
    <property type="project" value="TreeGrafter"/>
</dbReference>
<dbReference type="Pfam" id="PF08402">
    <property type="entry name" value="TOBE_2"/>
    <property type="match status" value="1"/>
</dbReference>
<keyword evidence="2" id="KW-0813">Transport</keyword>
<dbReference type="PROSITE" id="PS50893">
    <property type="entry name" value="ABC_TRANSPORTER_2"/>
    <property type="match status" value="1"/>
</dbReference>
<evidence type="ECO:0000313" key="15">
    <source>
        <dbReference type="EMBL" id="AKK10575.1"/>
    </source>
</evidence>
<keyword evidence="15" id="KW-0378">Hydrolase</keyword>
<protein>
    <recommendedName>
        <fullName evidence="11">Trehalose import ATP-binding protein SugC</fullName>
    </recommendedName>
    <alternativeName>
        <fullName evidence="13">Nucleotide-binding domain of SugABC transporter</fullName>
    </alternativeName>
    <alternativeName>
        <fullName evidence="12">SugABC transporter ATPase SugC</fullName>
    </alternativeName>
</protein>
<dbReference type="InterPro" id="IPR008995">
    <property type="entry name" value="Mo/tungstate-bd_C_term_dom"/>
</dbReference>
<comment type="subcellular location">
    <subcellularLocation>
        <location evidence="1">Cell inner membrane</location>
        <topology evidence="1">Peripheral membrane protein</topology>
        <orientation evidence="1">Cytoplasmic side</orientation>
    </subcellularLocation>
</comment>
<dbReference type="Gene3D" id="2.40.50.140">
    <property type="entry name" value="Nucleic acid-binding proteins"/>
    <property type="match status" value="1"/>
</dbReference>
<evidence type="ECO:0000256" key="4">
    <source>
        <dbReference type="ARBA" id="ARBA00022741"/>
    </source>
</evidence>
<evidence type="ECO:0000256" key="3">
    <source>
        <dbReference type="ARBA" id="ARBA00022475"/>
    </source>
</evidence>
<evidence type="ECO:0000256" key="7">
    <source>
        <dbReference type="ARBA" id="ARBA00023136"/>
    </source>
</evidence>
<dbReference type="InterPro" id="IPR003593">
    <property type="entry name" value="AAA+_ATPase"/>
</dbReference>
<dbReference type="Gene3D" id="2.40.50.100">
    <property type="match status" value="1"/>
</dbReference>
<dbReference type="SUPFAM" id="SSF50331">
    <property type="entry name" value="MOP-like"/>
    <property type="match status" value="1"/>
</dbReference>
<gene>
    <name evidence="15" type="primary">ugpC</name>
    <name evidence="15" type="ORF">CUTER_02805</name>
</gene>
<dbReference type="Pfam" id="PF00005">
    <property type="entry name" value="ABC_tran"/>
    <property type="match status" value="1"/>
</dbReference>
<comment type="function">
    <text evidence="9">Part of the ABC transporter complex LpqY-SugA-SugB-SugC, which is highly specific for uptake of trehalose. Involved in the recycling of extracellular trehalose released from trehalose-containing molecules synthesized by M.tuberculosis. Trehalose uptake is essential for virulence. Responsible for energy coupling to the transport system.</text>
</comment>
<keyword evidence="16" id="KW-1185">Reference proteome</keyword>
<dbReference type="RefSeq" id="WP_047259137.1">
    <property type="nucleotide sequence ID" value="NZ_CP011546.1"/>
</dbReference>
<name>A0A0G3HCX9_9CORY</name>
<dbReference type="PATRIC" id="fig|1072256.5.peg.556"/>
<dbReference type="InterPro" id="IPR003439">
    <property type="entry name" value="ABC_transporter-like_ATP-bd"/>
</dbReference>
<reference evidence="15 16" key="1">
    <citation type="journal article" date="2015" name="Genome Announc.">
        <title>Virulence Factor Genes Detected in the Complete Genome Sequence of Corynebacterium uterequi DSM 45634, Isolated from the Uterus of a Maiden Mare.</title>
        <authorList>
            <person name="Ruckert C."/>
            <person name="Kriete M."/>
            <person name="Jaenicke S."/>
            <person name="Winkler A."/>
            <person name="Tauch A."/>
        </authorList>
    </citation>
    <scope>NUCLEOTIDE SEQUENCE [LARGE SCALE GENOMIC DNA]</scope>
    <source>
        <strain evidence="15 16">DSM 45634</strain>
    </source>
</reference>
<keyword evidence="3" id="KW-1003">Cell membrane</keyword>
<dbReference type="InterPro" id="IPR027417">
    <property type="entry name" value="P-loop_NTPase"/>
</dbReference>
<evidence type="ECO:0000256" key="1">
    <source>
        <dbReference type="ARBA" id="ARBA00004515"/>
    </source>
</evidence>
<keyword evidence="6" id="KW-1278">Translocase</keyword>
<dbReference type="FunFam" id="3.40.50.300:FF:000042">
    <property type="entry name" value="Maltose/maltodextrin ABC transporter, ATP-binding protein"/>
    <property type="match status" value="1"/>
</dbReference>
<dbReference type="AlphaFoldDB" id="A0A0G3HCX9"/>